<keyword evidence="4" id="KW-1185">Reference proteome</keyword>
<accession>A0A4S4NZB7</accession>
<evidence type="ECO:0000259" key="2">
    <source>
        <dbReference type="PROSITE" id="PS50093"/>
    </source>
</evidence>
<dbReference type="InterPro" id="IPR035986">
    <property type="entry name" value="PKD_dom_sf"/>
</dbReference>
<dbReference type="Proteomes" id="UP000308528">
    <property type="component" value="Unassembled WGS sequence"/>
</dbReference>
<name>A0A4S4NZB7_9BACT</name>
<proteinExistence type="predicted"/>
<feature type="chain" id="PRO_5020291917" evidence="1">
    <location>
        <begin position="24"/>
        <end position="1240"/>
    </location>
</feature>
<dbReference type="OrthoDB" id="7794186at2"/>
<protein>
    <submittedName>
        <fullName evidence="3">PKD domain-containing protein</fullName>
    </submittedName>
</protein>
<dbReference type="PROSITE" id="PS50093">
    <property type="entry name" value="PKD"/>
    <property type="match status" value="1"/>
</dbReference>
<dbReference type="Pfam" id="PF13585">
    <property type="entry name" value="CHU_C"/>
    <property type="match status" value="1"/>
</dbReference>
<sequence length="1240" mass="133947">MAHILKFIIVALPLFFGFSSAFAQSLCGEQDPFWLPPSRTFCVDSNGIATVSFKLLNLGAPGNYTVSFPDGATADYKGIADTVTVIHELEFLCSNPPGSPSLPNAESPFYAYQGELSIVRTDCVDSQGDAQRGSYDFNIIPNPLERIETSQLTCLEAPYLLDLDVLLCQDDLVDTYQWYLDGSPITNSNAAEVKSLLITKAGKHKIRVEATTAKDGCGPFFLEKEIEVTEGPVLDVEFQVDSAALCSPVVTIATITTAAHVSSFKWTSDSPDVTFSDPKAATPLITVDNRQGGTRVITLTANSDACGTVQESFTLTTYNDQEFNVIGSPSTCVSETFEVCDFISEPLTVETITWSDTDETTIFKNGNRSCPVVNFATAGVHTLRAEGTDVCGQPFAYSMTVRVRDNLPLSIQFNELDTICDQEPPLDLSDYIKPFRNVAAISGPGVVGKRFDPSGLYGKVNLSVTDSCGALYPVPVFVLREGGFTGINPVLCLGETLDLTTLQPGTYTGEGVTDNVFNSDELEAGSYQISFVSDAYCGGAGSFNLTLQNPPHADFSIATPSCVGGEAGTIFRAGQPIQVVNLSTSQVLCYTVEETGQRQCDTNAADFTISSPGTYTIQQVVGSRGTDCTDTLRRQIEVRSAFNPNFSYEILEDGCDSVSITLSSGGLPEAVVPGWTLSTGKVLKAKSHTIRVARPRNEQWMTVAVTASNGCFKYQDTFNLEVPRRFQVGFGILNDNRTVCSGDTVLLKNNSFNAERLTVTYPDGKTSTTLPGHLILSNPGDKIMAYPITMTGMNSSCGVETATDTVFVLPTTTRAGFNLVYADNCAVREVSLVNLSTSGSRGRVFWGDGSTPQWTVAGDTLRHRYNVNRDTTFTISLEATLCGTHTYQTDFRVRAAPNATFTVQTPQSSCVGDSLVFVPNIAGGAEGFDWDFGDGNFSQHHRPTHVYDRPGQYPVILEVTTTSGCVTSDTVMVTVDTYNGKNLSAAIPEETCVGGDFTVDVGSPGTGLSYSYGAGTQTAGAMSRPFQTVGVHPFTLTATDAQGCQIDTTVLVTVHPKLSVKIEPDRRDTTLDLGNSLDLTFSVSPQRSLDSISWFGEGIDDPLNKKVLAMPTTDNLYRLQVMDEFGCRAADSLMVRIRTDYRDRIYTPNVFTPNGDGYNESFALFIKPNTVRAIESLKVISRWGTVVYECSNCGTDDLAHGWDGNIGGNPAKTGVYIWAAKVEFVDGTEETFTGDVTLLR</sequence>
<keyword evidence="1" id="KW-0732">Signal</keyword>
<comment type="caution">
    <text evidence="3">The sequence shown here is derived from an EMBL/GenBank/DDBJ whole genome shotgun (WGS) entry which is preliminary data.</text>
</comment>
<dbReference type="Pfam" id="PF18911">
    <property type="entry name" value="PKD_4"/>
    <property type="match status" value="1"/>
</dbReference>
<dbReference type="AlphaFoldDB" id="A0A4S4NZB7"/>
<gene>
    <name evidence="3" type="ORF">E4021_03330</name>
</gene>
<evidence type="ECO:0000256" key="1">
    <source>
        <dbReference type="SAM" id="SignalP"/>
    </source>
</evidence>
<dbReference type="SUPFAM" id="SSF49299">
    <property type="entry name" value="PKD domain"/>
    <property type="match status" value="1"/>
</dbReference>
<dbReference type="SMART" id="SM00089">
    <property type="entry name" value="PKD"/>
    <property type="match status" value="2"/>
</dbReference>
<dbReference type="Gene3D" id="2.60.40.10">
    <property type="entry name" value="Immunoglobulins"/>
    <property type="match status" value="1"/>
</dbReference>
<feature type="signal peptide" evidence="1">
    <location>
        <begin position="1"/>
        <end position="23"/>
    </location>
</feature>
<dbReference type="EMBL" id="SRSF01000001">
    <property type="protein sequence ID" value="THH41640.1"/>
    <property type="molecule type" value="Genomic_DNA"/>
</dbReference>
<evidence type="ECO:0000313" key="4">
    <source>
        <dbReference type="Proteomes" id="UP000308528"/>
    </source>
</evidence>
<feature type="domain" description="PKD" evidence="2">
    <location>
        <begin position="898"/>
        <end position="975"/>
    </location>
</feature>
<dbReference type="InterPro" id="IPR022409">
    <property type="entry name" value="PKD/Chitinase_dom"/>
</dbReference>
<dbReference type="InterPro" id="IPR013783">
    <property type="entry name" value="Ig-like_fold"/>
</dbReference>
<reference evidence="3 4" key="1">
    <citation type="submission" date="2019-04" db="EMBL/GenBank/DDBJ databases">
        <title>Lewinella litorea sp. nov., isolated from a marine sand.</title>
        <authorList>
            <person name="Yoon J.-H."/>
        </authorList>
    </citation>
    <scope>NUCLEOTIDE SEQUENCE [LARGE SCALE GENOMIC DNA]</scope>
    <source>
        <strain evidence="3 4">HSMS-39</strain>
    </source>
</reference>
<dbReference type="InterPro" id="IPR000601">
    <property type="entry name" value="PKD_dom"/>
</dbReference>
<dbReference type="CDD" id="cd00146">
    <property type="entry name" value="PKD"/>
    <property type="match status" value="1"/>
</dbReference>
<organism evidence="3 4">
    <name type="scientific">Neolewinella litorea</name>
    <dbReference type="NCBI Taxonomy" id="2562452"/>
    <lineage>
        <taxon>Bacteria</taxon>
        <taxon>Pseudomonadati</taxon>
        <taxon>Bacteroidota</taxon>
        <taxon>Saprospiria</taxon>
        <taxon>Saprospirales</taxon>
        <taxon>Lewinellaceae</taxon>
        <taxon>Neolewinella</taxon>
    </lineage>
</organism>
<evidence type="ECO:0000313" key="3">
    <source>
        <dbReference type="EMBL" id="THH41640.1"/>
    </source>
</evidence>